<dbReference type="GO" id="GO:0008757">
    <property type="term" value="F:S-adenosylmethionine-dependent methyltransferase activity"/>
    <property type="evidence" value="ECO:0007669"/>
    <property type="project" value="InterPro"/>
</dbReference>
<dbReference type="CDD" id="cd00085">
    <property type="entry name" value="HNHc"/>
    <property type="match status" value="1"/>
</dbReference>
<keyword evidence="3" id="KW-0808">Transferase</keyword>
<dbReference type="AlphaFoldDB" id="A0A9X2CKW4"/>
<dbReference type="SUPFAM" id="SSF53335">
    <property type="entry name" value="S-adenosyl-L-methionine-dependent methyltransferases"/>
    <property type="match status" value="1"/>
</dbReference>
<protein>
    <submittedName>
        <fullName evidence="3">Methyltransferase domain-containing protein</fullName>
    </submittedName>
</protein>
<proteinExistence type="predicted"/>
<dbReference type="CDD" id="cd02440">
    <property type="entry name" value="AdoMet_MTases"/>
    <property type="match status" value="1"/>
</dbReference>
<reference evidence="3" key="1">
    <citation type="submission" date="2022-01" db="EMBL/GenBank/DDBJ databases">
        <title>Whole genome-based taxonomy of the Shewanellaceae.</title>
        <authorList>
            <person name="Martin-Rodriguez A.J."/>
        </authorList>
    </citation>
    <scope>NUCLEOTIDE SEQUENCE</scope>
    <source>
        <strain evidence="3">DSM 16422</strain>
    </source>
</reference>
<dbReference type="Gene3D" id="3.40.50.150">
    <property type="entry name" value="Vaccinia Virus protein VP39"/>
    <property type="match status" value="1"/>
</dbReference>
<dbReference type="InterPro" id="IPR013216">
    <property type="entry name" value="Methyltransf_11"/>
</dbReference>
<feature type="domain" description="HNH nuclease" evidence="2">
    <location>
        <begin position="468"/>
        <end position="506"/>
    </location>
</feature>
<accession>A0A9X2CKW4</accession>
<evidence type="ECO:0000259" key="1">
    <source>
        <dbReference type="Pfam" id="PF08241"/>
    </source>
</evidence>
<keyword evidence="4" id="KW-1185">Reference proteome</keyword>
<sequence>MVDFYTENVSELSVQYNSQQFEDVHQSWQNYWPTDNKLVLDVGAGTGRDAKWFAQQGCEVYALEPNTEMRKAGALYTQADKVIWLKDTLPELTNILALGLRFDVILVSAVWMHLAPSYRERAFRKLSNLLAANGKLVITLRHGKFTDSRVSYPVSITELEGYSHCYGLQVIHTKQADDNLNRQQVSWETVVMNLPDDGSGELLKIRHILVNDSKVATYKLALLRSLVRIAEGHPGCIIDKSDGKVAIPLGLVSLYWLKQYRRLLSFPLSSVAPQNDFDSTIHHTGIQQSSNSQKGLGFVKANWHALDEVSADDVRIGAIFTGDLAKAVTGSLADCATTIRDMPVKHLWHKHQSDKHFQVIKKPVAKQPSVFIDKEYLASFGEFILDESFWQSLKVFGGWIEPLIVNQWITQMQSYSLNQSRKVTLEQYHHALKWFDPKRDTQFVRARVDELISSKHEVNSVWSGKSVNKGYHIDHCIPFSHWPNNDLWNLFPTTISENLNKKDRVPSAFLLKKSQDRVLRWWQNAWINEQDKSIFMVQSIMALPGLSSNTSSFEEVFEAMFLQVNGVKDKLLVSEWQ</sequence>
<dbReference type="EMBL" id="JAKIKP010000002">
    <property type="protein sequence ID" value="MCL1142055.1"/>
    <property type="molecule type" value="Genomic_DNA"/>
</dbReference>
<name>A0A9X2CKW4_9GAMM</name>
<evidence type="ECO:0000313" key="3">
    <source>
        <dbReference type="EMBL" id="MCL1142055.1"/>
    </source>
</evidence>
<keyword evidence="3" id="KW-0489">Methyltransferase</keyword>
<feature type="domain" description="Methyltransferase type 11" evidence="1">
    <location>
        <begin position="40"/>
        <end position="138"/>
    </location>
</feature>
<organism evidence="3 4">
    <name type="scientific">Shewanella gaetbuli</name>
    <dbReference type="NCBI Taxonomy" id="220752"/>
    <lineage>
        <taxon>Bacteria</taxon>
        <taxon>Pseudomonadati</taxon>
        <taxon>Pseudomonadota</taxon>
        <taxon>Gammaproteobacteria</taxon>
        <taxon>Alteromonadales</taxon>
        <taxon>Shewanellaceae</taxon>
        <taxon>Shewanella</taxon>
    </lineage>
</organism>
<dbReference type="PANTHER" id="PTHR43861">
    <property type="entry name" value="TRANS-ACONITATE 2-METHYLTRANSFERASE-RELATED"/>
    <property type="match status" value="1"/>
</dbReference>
<dbReference type="Pfam" id="PF08241">
    <property type="entry name" value="Methyltransf_11"/>
    <property type="match status" value="1"/>
</dbReference>
<gene>
    <name evidence="3" type="ORF">L2672_05020</name>
</gene>
<dbReference type="Proteomes" id="UP001139333">
    <property type="component" value="Unassembled WGS sequence"/>
</dbReference>
<evidence type="ECO:0000313" key="4">
    <source>
        <dbReference type="Proteomes" id="UP001139333"/>
    </source>
</evidence>
<evidence type="ECO:0000259" key="2">
    <source>
        <dbReference type="Pfam" id="PF13395"/>
    </source>
</evidence>
<dbReference type="InterPro" id="IPR003615">
    <property type="entry name" value="HNH_nuc"/>
</dbReference>
<comment type="caution">
    <text evidence="3">The sequence shown here is derived from an EMBL/GenBank/DDBJ whole genome shotgun (WGS) entry which is preliminary data.</text>
</comment>
<dbReference type="GO" id="GO:0032259">
    <property type="term" value="P:methylation"/>
    <property type="evidence" value="ECO:0007669"/>
    <property type="project" value="UniProtKB-KW"/>
</dbReference>
<dbReference type="Pfam" id="PF13395">
    <property type="entry name" value="HNH_4"/>
    <property type="match status" value="1"/>
</dbReference>
<dbReference type="RefSeq" id="WP_248994725.1">
    <property type="nucleotide sequence ID" value="NZ_JAKIKP010000002.1"/>
</dbReference>
<dbReference type="InterPro" id="IPR029063">
    <property type="entry name" value="SAM-dependent_MTases_sf"/>
</dbReference>